<protein>
    <recommendedName>
        <fullName evidence="5">Infection structure specific protein</fullName>
    </recommendedName>
</protein>
<keyword evidence="1" id="KW-1133">Transmembrane helix</keyword>
<evidence type="ECO:0000256" key="1">
    <source>
        <dbReference type="SAM" id="Phobius"/>
    </source>
</evidence>
<keyword evidence="1" id="KW-0812">Transmembrane</keyword>
<evidence type="ECO:0000256" key="2">
    <source>
        <dbReference type="SAM" id="SignalP"/>
    </source>
</evidence>
<keyword evidence="2" id="KW-0732">Signal</keyword>
<evidence type="ECO:0008006" key="5">
    <source>
        <dbReference type="Google" id="ProtNLM"/>
    </source>
</evidence>
<dbReference type="AlphaFoldDB" id="A0A8E2DYV8"/>
<accession>A0A8E2DYV8</accession>
<evidence type="ECO:0000313" key="3">
    <source>
        <dbReference type="EMBL" id="OCK74113.1"/>
    </source>
</evidence>
<feature type="chain" id="PRO_5034517470" description="Infection structure specific protein" evidence="2">
    <location>
        <begin position="19"/>
        <end position="218"/>
    </location>
</feature>
<sequence>MFSKTLLSFLAASGLAIAQEAVFYEEIKIRQVVSTAAAAATTFAAYSDPCIPPASLLTPPVTNSQPAAPTDVWSYLTALTNPCAVPTYPASISAELSSYASAAKSWASVNGPALSSWEAALSSFEKNAPSSCGFGQTPSIVTGVPTTIAGVTIATSGLGVCTTATTAKSSAAAASLSTATSSSAATKLSSGPNAIVGNQVLTVFFLLSAASLAVALAL</sequence>
<keyword evidence="4" id="KW-1185">Reference proteome</keyword>
<feature type="signal peptide" evidence="2">
    <location>
        <begin position="1"/>
        <end position="18"/>
    </location>
</feature>
<keyword evidence="1" id="KW-0472">Membrane</keyword>
<reference evidence="3 4" key="1">
    <citation type="journal article" date="2016" name="Nat. Commun.">
        <title>Ectomycorrhizal ecology is imprinted in the genome of the dominant symbiotic fungus Cenococcum geophilum.</title>
        <authorList>
            <consortium name="DOE Joint Genome Institute"/>
            <person name="Peter M."/>
            <person name="Kohler A."/>
            <person name="Ohm R.A."/>
            <person name="Kuo A."/>
            <person name="Krutzmann J."/>
            <person name="Morin E."/>
            <person name="Arend M."/>
            <person name="Barry K.W."/>
            <person name="Binder M."/>
            <person name="Choi C."/>
            <person name="Clum A."/>
            <person name="Copeland A."/>
            <person name="Grisel N."/>
            <person name="Haridas S."/>
            <person name="Kipfer T."/>
            <person name="LaButti K."/>
            <person name="Lindquist E."/>
            <person name="Lipzen A."/>
            <person name="Maire R."/>
            <person name="Meier B."/>
            <person name="Mihaltcheva S."/>
            <person name="Molinier V."/>
            <person name="Murat C."/>
            <person name="Poggeler S."/>
            <person name="Quandt C.A."/>
            <person name="Sperisen C."/>
            <person name="Tritt A."/>
            <person name="Tisserant E."/>
            <person name="Crous P.W."/>
            <person name="Henrissat B."/>
            <person name="Nehls U."/>
            <person name="Egli S."/>
            <person name="Spatafora J.W."/>
            <person name="Grigoriev I.V."/>
            <person name="Martin F.M."/>
        </authorList>
    </citation>
    <scope>NUCLEOTIDE SEQUENCE [LARGE SCALE GENOMIC DNA]</scope>
    <source>
        <strain evidence="3 4">CBS 459.81</strain>
    </source>
</reference>
<proteinExistence type="predicted"/>
<feature type="transmembrane region" description="Helical" evidence="1">
    <location>
        <begin position="196"/>
        <end position="217"/>
    </location>
</feature>
<dbReference type="Proteomes" id="UP000250266">
    <property type="component" value="Unassembled WGS sequence"/>
</dbReference>
<name>A0A8E2DYV8_9PEZI</name>
<organism evidence="3 4">
    <name type="scientific">Lepidopterella palustris CBS 459.81</name>
    <dbReference type="NCBI Taxonomy" id="1314670"/>
    <lineage>
        <taxon>Eukaryota</taxon>
        <taxon>Fungi</taxon>
        <taxon>Dikarya</taxon>
        <taxon>Ascomycota</taxon>
        <taxon>Pezizomycotina</taxon>
        <taxon>Dothideomycetes</taxon>
        <taxon>Pleosporomycetidae</taxon>
        <taxon>Mytilinidiales</taxon>
        <taxon>Argynnaceae</taxon>
        <taxon>Lepidopterella</taxon>
    </lineage>
</organism>
<evidence type="ECO:0000313" key="4">
    <source>
        <dbReference type="Proteomes" id="UP000250266"/>
    </source>
</evidence>
<gene>
    <name evidence="3" type="ORF">K432DRAFT_211650</name>
</gene>
<dbReference type="EMBL" id="KV745556">
    <property type="protein sequence ID" value="OCK74113.1"/>
    <property type="molecule type" value="Genomic_DNA"/>
</dbReference>